<proteinExistence type="predicted"/>
<keyword evidence="2" id="KW-1185">Reference proteome</keyword>
<dbReference type="EMBL" id="CACRXK020049109">
    <property type="protein sequence ID" value="CAB4046281.1"/>
    <property type="molecule type" value="Genomic_DNA"/>
</dbReference>
<comment type="caution">
    <text evidence="1">The sequence shown here is derived from an EMBL/GenBank/DDBJ whole genome shotgun (WGS) entry which is preliminary data.</text>
</comment>
<name>A0A7D9KMD6_PARCT</name>
<reference evidence="1" key="1">
    <citation type="submission" date="2020-04" db="EMBL/GenBank/DDBJ databases">
        <authorList>
            <person name="Alioto T."/>
            <person name="Alioto T."/>
            <person name="Gomez Garrido J."/>
        </authorList>
    </citation>
    <scope>NUCLEOTIDE SEQUENCE</scope>
    <source>
        <strain evidence="1">A484AB</strain>
    </source>
</reference>
<protein>
    <submittedName>
        <fullName evidence="1">Uncharacterized protein</fullName>
    </submittedName>
</protein>
<evidence type="ECO:0000313" key="1">
    <source>
        <dbReference type="EMBL" id="CAB4046281.1"/>
    </source>
</evidence>
<organism evidence="1 2">
    <name type="scientific">Paramuricea clavata</name>
    <name type="common">Red gorgonian</name>
    <name type="synonym">Violescent sea-whip</name>
    <dbReference type="NCBI Taxonomy" id="317549"/>
    <lineage>
        <taxon>Eukaryota</taxon>
        <taxon>Metazoa</taxon>
        <taxon>Cnidaria</taxon>
        <taxon>Anthozoa</taxon>
        <taxon>Octocorallia</taxon>
        <taxon>Malacalcyonacea</taxon>
        <taxon>Plexauridae</taxon>
        <taxon>Paramuricea</taxon>
    </lineage>
</organism>
<evidence type="ECO:0000313" key="2">
    <source>
        <dbReference type="Proteomes" id="UP001152795"/>
    </source>
</evidence>
<feature type="non-terminal residue" evidence="1">
    <location>
        <position position="1"/>
    </location>
</feature>
<accession>A0A7D9KMD6</accession>
<gene>
    <name evidence="1" type="ORF">PACLA_8A071240</name>
</gene>
<feature type="non-terminal residue" evidence="1">
    <location>
        <position position="155"/>
    </location>
</feature>
<dbReference type="Proteomes" id="UP001152795">
    <property type="component" value="Unassembled WGS sequence"/>
</dbReference>
<dbReference type="AlphaFoldDB" id="A0A7D9KMD6"/>
<sequence length="155" mass="16060">SGTATKTLNDALDKYNHSTGTDLIHAKGRATAYVTGLHIPQNADAAAHDATKFNAVTDALTKANKAISDADTVEKANKLATADSGTATKTLNDALDKYNHSTGTDLIHAKGRATAYVTGLHIPQNADATAHDATKFNAVTDALTKANKAISDADT</sequence>